<dbReference type="GO" id="GO:0006528">
    <property type="term" value="P:asparagine metabolic process"/>
    <property type="evidence" value="ECO:0007669"/>
    <property type="project" value="InterPro"/>
</dbReference>
<reference evidence="11 12" key="1">
    <citation type="submission" date="2019-01" db="EMBL/GenBank/DDBJ databases">
        <authorList>
            <consortium name="Pathogen Informatics"/>
        </authorList>
    </citation>
    <scope>NUCLEOTIDE SEQUENCE [LARGE SCALE GENOMIC DNA]</scope>
    <source>
        <strain evidence="11 12">NCTC10172</strain>
    </source>
</reference>
<dbReference type="PROSITE" id="PS51732">
    <property type="entry name" value="ASN_GLN_ASE_3"/>
    <property type="match status" value="1"/>
</dbReference>
<protein>
    <recommendedName>
        <fullName evidence="2">asparaginase</fullName>
        <ecNumber evidence="2">3.5.1.1</ecNumber>
    </recommendedName>
</protein>
<comment type="similarity">
    <text evidence="1">Belongs to the asparaginase 1 family.</text>
</comment>
<feature type="domain" description="L-asparaginase N-terminal" evidence="9">
    <location>
        <begin position="5"/>
        <end position="194"/>
    </location>
</feature>
<dbReference type="PIRSF" id="PIRSF500176">
    <property type="entry name" value="L_ASNase"/>
    <property type="match status" value="1"/>
</dbReference>
<sequence length="327" mass="36435">MNKKRILMVFTGGTIAMHNDVKSMRAIVSSNNTNLINMIEDSFKAFEIDYVEHSSFPSPYIKPIDMFKMAKLIESHLEHKKYDGVVITHGTDTMEESAYFFDLYFNIETPIVFTGAMRNLSELGYDGLSNIFSSILVAASLESRGRGVLLVMNDEINSAAEVMKTHTVALDTFKSLEFGPLGIVDSQDVIYYRSNTNTKPNLTISKLTKRVEIIKVASGSDSLLLDFLVDQKVDGIVLEALGRGNVPPMMVPGITRAIENHIPIVLTSRCPKGRVFDTYAYEGGGHHLKELGVLFSGNLSSQKARIKLLLALEKISNLDELHQYFDN</sequence>
<evidence type="ECO:0000256" key="8">
    <source>
        <dbReference type="PROSITE-ProRule" id="PRU10100"/>
    </source>
</evidence>
<dbReference type="Proteomes" id="UP000290909">
    <property type="component" value="Chromosome"/>
</dbReference>
<organism evidence="11 12">
    <name type="scientific">Acholeplasma hippikon</name>
    <dbReference type="NCBI Taxonomy" id="264636"/>
    <lineage>
        <taxon>Bacteria</taxon>
        <taxon>Bacillati</taxon>
        <taxon>Mycoplasmatota</taxon>
        <taxon>Mollicutes</taxon>
        <taxon>Acholeplasmatales</taxon>
        <taxon>Acholeplasmataceae</taxon>
        <taxon>Acholeplasma</taxon>
    </lineage>
</organism>
<dbReference type="SMART" id="SM00870">
    <property type="entry name" value="Asparaginase"/>
    <property type="match status" value="1"/>
</dbReference>
<dbReference type="FunFam" id="3.40.50.1170:FF:000001">
    <property type="entry name" value="L-asparaginase 2"/>
    <property type="match status" value="1"/>
</dbReference>
<dbReference type="PIRSF" id="PIRSF001220">
    <property type="entry name" value="L-ASNase_gatD"/>
    <property type="match status" value="1"/>
</dbReference>
<dbReference type="PROSITE" id="PS00144">
    <property type="entry name" value="ASN_GLN_ASE_1"/>
    <property type="match status" value="1"/>
</dbReference>
<dbReference type="Gene3D" id="3.40.50.40">
    <property type="match status" value="1"/>
</dbReference>
<evidence type="ECO:0000256" key="2">
    <source>
        <dbReference type="ARBA" id="ARBA00012920"/>
    </source>
</evidence>
<dbReference type="InterPro" id="IPR006034">
    <property type="entry name" value="Asparaginase/glutaminase-like"/>
</dbReference>
<feature type="binding site" evidence="6">
    <location>
        <position position="58"/>
    </location>
    <ligand>
        <name>substrate</name>
    </ligand>
</feature>
<dbReference type="RefSeq" id="WP_035369556.1">
    <property type="nucleotide sequence ID" value="NZ_LR215050.1"/>
</dbReference>
<evidence type="ECO:0000313" key="12">
    <source>
        <dbReference type="Proteomes" id="UP000290909"/>
    </source>
</evidence>
<dbReference type="InterPro" id="IPR027475">
    <property type="entry name" value="Asparaginase/glutaminase_AS2"/>
</dbReference>
<dbReference type="GO" id="GO:0004067">
    <property type="term" value="F:asparaginase activity"/>
    <property type="evidence" value="ECO:0007669"/>
    <property type="project" value="UniProtKB-UniRule"/>
</dbReference>
<comment type="catalytic activity">
    <reaction evidence="4">
        <text>L-asparagine + H2O = L-aspartate + NH4(+)</text>
        <dbReference type="Rhea" id="RHEA:21016"/>
        <dbReference type="ChEBI" id="CHEBI:15377"/>
        <dbReference type="ChEBI" id="CHEBI:28938"/>
        <dbReference type="ChEBI" id="CHEBI:29991"/>
        <dbReference type="ChEBI" id="CHEBI:58048"/>
        <dbReference type="EC" id="3.5.1.1"/>
    </reaction>
</comment>
<gene>
    <name evidence="11" type="primary">ansB</name>
    <name evidence="11" type="ORF">NCTC10172_00373</name>
</gene>
<feature type="active site" evidence="7">
    <location>
        <position position="14"/>
    </location>
</feature>
<dbReference type="CDD" id="cd08964">
    <property type="entry name" value="L-asparaginase_II"/>
    <property type="match status" value="1"/>
</dbReference>
<dbReference type="AlphaFoldDB" id="A0A449BIY2"/>
<keyword evidence="3 11" id="KW-0378">Hydrolase</keyword>
<accession>A0A449BIY2</accession>
<dbReference type="PANTHER" id="PTHR11707:SF28">
    <property type="entry name" value="60 KDA LYSOPHOSPHOLIPASE"/>
    <property type="match status" value="1"/>
</dbReference>
<feature type="active site" description="O-isoaspartyl threonine intermediate" evidence="5">
    <location>
        <position position="14"/>
    </location>
</feature>
<feature type="binding site" evidence="6">
    <location>
        <begin position="91"/>
        <end position="92"/>
    </location>
    <ligand>
        <name>substrate</name>
    </ligand>
</feature>
<dbReference type="PRINTS" id="PR00139">
    <property type="entry name" value="ASNGLNASE"/>
</dbReference>
<evidence type="ECO:0000256" key="1">
    <source>
        <dbReference type="ARBA" id="ARBA00010518"/>
    </source>
</evidence>
<feature type="active site" evidence="8">
    <location>
        <position position="91"/>
    </location>
</feature>
<dbReference type="FunFam" id="3.40.50.40:FF:000003">
    <property type="entry name" value="L-asparaginase 2"/>
    <property type="match status" value="1"/>
</dbReference>
<dbReference type="InterPro" id="IPR037152">
    <property type="entry name" value="L-asparaginase_N_sf"/>
</dbReference>
<dbReference type="SFLD" id="SFLDS00057">
    <property type="entry name" value="Glutaminase/Asparaginase"/>
    <property type="match status" value="1"/>
</dbReference>
<evidence type="ECO:0000256" key="3">
    <source>
        <dbReference type="ARBA" id="ARBA00022801"/>
    </source>
</evidence>
<dbReference type="InterPro" id="IPR020827">
    <property type="entry name" value="Asparaginase/glutaminase_AS1"/>
</dbReference>
<dbReference type="InterPro" id="IPR004550">
    <property type="entry name" value="AsnASE_II"/>
</dbReference>
<dbReference type="PANTHER" id="PTHR11707">
    <property type="entry name" value="L-ASPARAGINASE"/>
    <property type="match status" value="1"/>
</dbReference>
<dbReference type="Pfam" id="PF00710">
    <property type="entry name" value="Asparaginase"/>
    <property type="match status" value="1"/>
</dbReference>
<dbReference type="SUPFAM" id="SSF53774">
    <property type="entry name" value="Glutaminase/Asparaginase"/>
    <property type="match status" value="1"/>
</dbReference>
<evidence type="ECO:0000259" key="10">
    <source>
        <dbReference type="Pfam" id="PF17763"/>
    </source>
</evidence>
<proteinExistence type="inferred from homology"/>
<dbReference type="KEGG" id="ahk:NCTC10172_00373"/>
<evidence type="ECO:0000256" key="4">
    <source>
        <dbReference type="ARBA" id="ARBA00049366"/>
    </source>
</evidence>
<evidence type="ECO:0000256" key="7">
    <source>
        <dbReference type="PROSITE-ProRule" id="PRU10099"/>
    </source>
</evidence>
<name>A0A449BIY2_9MOLU</name>
<dbReference type="InterPro" id="IPR040919">
    <property type="entry name" value="Asparaginase_C"/>
</dbReference>
<dbReference type="EMBL" id="LR215050">
    <property type="protein sequence ID" value="VEU82363.1"/>
    <property type="molecule type" value="Genomic_DNA"/>
</dbReference>
<dbReference type="InterPro" id="IPR027473">
    <property type="entry name" value="L-asparaginase_C"/>
</dbReference>
<evidence type="ECO:0000256" key="5">
    <source>
        <dbReference type="PIRSR" id="PIRSR001220-1"/>
    </source>
</evidence>
<evidence type="ECO:0000313" key="11">
    <source>
        <dbReference type="EMBL" id="VEU82363.1"/>
    </source>
</evidence>
<feature type="domain" description="Asparaginase/glutaminase C-terminal" evidence="10">
    <location>
        <begin position="210"/>
        <end position="325"/>
    </location>
</feature>
<dbReference type="InterPro" id="IPR027474">
    <property type="entry name" value="L-asparaginase_N"/>
</dbReference>
<evidence type="ECO:0000256" key="6">
    <source>
        <dbReference type="PIRSR" id="PIRSR001220-2"/>
    </source>
</evidence>
<dbReference type="InterPro" id="IPR036152">
    <property type="entry name" value="Asp/glu_Ase-like_sf"/>
</dbReference>
<evidence type="ECO:0000259" key="9">
    <source>
        <dbReference type="Pfam" id="PF00710"/>
    </source>
</evidence>
<dbReference type="PROSITE" id="PS00917">
    <property type="entry name" value="ASN_GLN_ASE_2"/>
    <property type="match status" value="1"/>
</dbReference>
<dbReference type="Gene3D" id="3.40.50.1170">
    <property type="entry name" value="L-asparaginase, N-terminal domain"/>
    <property type="match status" value="1"/>
</dbReference>
<keyword evidence="12" id="KW-1185">Reference proteome</keyword>
<dbReference type="Pfam" id="PF17763">
    <property type="entry name" value="Asparaginase_C"/>
    <property type="match status" value="1"/>
</dbReference>
<dbReference type="EC" id="3.5.1.1" evidence="2"/>